<sequence length="106" mass="12185">MWQGLSPNSRNEGDEHKLDISNWPHKSGRTGENTDLNIHKRVWNRELTHHPNSHPPVSIRKKARQTLNSWRGDILLPSHQPKDGVGKKKKSELDPNPTSVNLTQEF</sequence>
<name>A0ABN9ZD19_PIPNA</name>
<reference evidence="2" key="1">
    <citation type="submission" date="2023-12" db="EMBL/GenBank/DDBJ databases">
        <authorList>
            <person name="Brown T."/>
        </authorList>
    </citation>
    <scope>NUCLEOTIDE SEQUENCE</scope>
</reference>
<evidence type="ECO:0000313" key="3">
    <source>
        <dbReference type="Proteomes" id="UP001314169"/>
    </source>
</evidence>
<feature type="region of interest" description="Disordered" evidence="1">
    <location>
        <begin position="74"/>
        <end position="106"/>
    </location>
</feature>
<protein>
    <submittedName>
        <fullName evidence="2">Uncharacterized protein</fullName>
    </submittedName>
</protein>
<feature type="region of interest" description="Disordered" evidence="1">
    <location>
        <begin position="1"/>
        <end position="36"/>
    </location>
</feature>
<dbReference type="Proteomes" id="UP001314169">
    <property type="component" value="Chromosome 13"/>
</dbReference>
<keyword evidence="3" id="KW-1185">Reference proteome</keyword>
<evidence type="ECO:0000313" key="2">
    <source>
        <dbReference type="EMBL" id="CAK6435458.1"/>
    </source>
</evidence>
<gene>
    <name evidence="2" type="ORF">MPIPNATIZW_LOCUS3764</name>
</gene>
<organism evidence="2 3">
    <name type="scientific">Pipistrellus nathusii</name>
    <name type="common">Nathusius' pipistrelle</name>
    <dbReference type="NCBI Taxonomy" id="59473"/>
    <lineage>
        <taxon>Eukaryota</taxon>
        <taxon>Metazoa</taxon>
        <taxon>Chordata</taxon>
        <taxon>Craniata</taxon>
        <taxon>Vertebrata</taxon>
        <taxon>Euteleostomi</taxon>
        <taxon>Mammalia</taxon>
        <taxon>Eutheria</taxon>
        <taxon>Laurasiatheria</taxon>
        <taxon>Chiroptera</taxon>
        <taxon>Yangochiroptera</taxon>
        <taxon>Vespertilionidae</taxon>
        <taxon>Pipistrellus</taxon>
    </lineage>
</organism>
<feature type="compositionally biased region" description="Polar residues" evidence="1">
    <location>
        <begin position="96"/>
        <end position="106"/>
    </location>
</feature>
<dbReference type="EMBL" id="OY882870">
    <property type="protein sequence ID" value="CAK6435458.1"/>
    <property type="molecule type" value="Genomic_DNA"/>
</dbReference>
<evidence type="ECO:0000256" key="1">
    <source>
        <dbReference type="SAM" id="MobiDB-lite"/>
    </source>
</evidence>
<proteinExistence type="predicted"/>
<accession>A0ABN9ZD19</accession>
<feature type="compositionally biased region" description="Polar residues" evidence="1">
    <location>
        <begin position="1"/>
        <end position="10"/>
    </location>
</feature>